<dbReference type="GO" id="GO:0005829">
    <property type="term" value="C:cytosol"/>
    <property type="evidence" value="ECO:0007669"/>
    <property type="project" value="TreeGrafter"/>
</dbReference>
<dbReference type="PROSITE" id="PS01013">
    <property type="entry name" value="OSBP"/>
    <property type="match status" value="1"/>
</dbReference>
<dbReference type="GO" id="GO:0005886">
    <property type="term" value="C:plasma membrane"/>
    <property type="evidence" value="ECO:0007669"/>
    <property type="project" value="TreeGrafter"/>
</dbReference>
<comment type="similarity">
    <text evidence="2">Belongs to the OSBP family.</text>
</comment>
<evidence type="ECO:0000256" key="2">
    <source>
        <dbReference type="RuleBase" id="RU003844"/>
    </source>
</evidence>
<keyword evidence="3" id="KW-0813">Transport</keyword>
<evidence type="ECO:0000313" key="6">
    <source>
        <dbReference type="WBParaSite" id="maker-unitig_44615-snap-gene-0.3-mRNA-1"/>
    </source>
</evidence>
<name>A0A1I8FSC3_9PLAT</name>
<protein>
    <recommendedName>
        <fullName evidence="3">Oxysterol-binding protein</fullName>
    </recommendedName>
</protein>
<sequence length="439" mass="48625">MPISFNEPLSFLQRVTEYLEYSKLLFQAARSDDPVQRLEYIAALVVSGASSNWDRLSKPFNPLQGETYELDRTRDLGFRAVCEQVSHHPPTSAYHAEAADGSWLFHGSVSPKLSFWGKTVDVAPKGVNVPCKVHNILFGKLWVEHCGDVTITNHRTGHRCELRWHQSSWFSLRLSPDHRLHLRREGPEAEGAVRQMACPPTRGASSSVEAIADDARIPKSADDDDDDQPVSASSAGPDNNGSGVDKSGLRSSQSDRSLAPQPASPTPSTPPTAPRTTSRQAAVPIPTCTCLARPACAPAAAARRLREILQFHRLRHGFKRRHGCGAAARDCRQLTVAGDRTCARWRMRQRAGAVGEGPAGGKAAAGVETGRRLEARRLWFKQWRNPHSGSKEADWLFLWRLLGPGLDPLRRYFLMVDALWFVNGLTVWMSSFFPETPVI</sequence>
<dbReference type="Pfam" id="PF01237">
    <property type="entry name" value="Oxysterol_BP"/>
    <property type="match status" value="1"/>
</dbReference>
<reference evidence="6" key="1">
    <citation type="submission" date="2016-11" db="UniProtKB">
        <authorList>
            <consortium name="WormBaseParasite"/>
        </authorList>
    </citation>
    <scope>IDENTIFICATION</scope>
</reference>
<dbReference type="WBParaSite" id="maker-unitig_44615-snap-gene-0.3-mRNA-1">
    <property type="protein sequence ID" value="maker-unitig_44615-snap-gene-0.3-mRNA-1"/>
    <property type="gene ID" value="maker-unitig_44615-snap-gene-0.3"/>
</dbReference>
<proteinExistence type="inferred from homology"/>
<dbReference type="Gene3D" id="2.40.160.120">
    <property type="match status" value="1"/>
</dbReference>
<dbReference type="GO" id="GO:0006869">
    <property type="term" value="P:lipid transport"/>
    <property type="evidence" value="ECO:0007669"/>
    <property type="project" value="UniProtKB-KW"/>
</dbReference>
<evidence type="ECO:0000313" key="5">
    <source>
        <dbReference type="Proteomes" id="UP000095280"/>
    </source>
</evidence>
<dbReference type="InterPro" id="IPR037239">
    <property type="entry name" value="OSBP_sf"/>
</dbReference>
<feature type="compositionally biased region" description="Pro residues" evidence="4">
    <location>
        <begin position="262"/>
        <end position="273"/>
    </location>
</feature>
<dbReference type="InterPro" id="IPR018494">
    <property type="entry name" value="Oxysterol-bd_CS"/>
</dbReference>
<dbReference type="PANTHER" id="PTHR10972:SF209">
    <property type="entry name" value="OXYSTEROL-BINDING PROTEIN"/>
    <property type="match status" value="1"/>
</dbReference>
<dbReference type="AlphaFoldDB" id="A0A1I8FSC3"/>
<feature type="region of interest" description="Disordered" evidence="4">
    <location>
        <begin position="187"/>
        <end position="280"/>
    </location>
</feature>
<keyword evidence="5" id="KW-1185">Reference proteome</keyword>
<keyword evidence="3" id="KW-0445">Lipid transport</keyword>
<accession>A0A1I8FSC3</accession>
<evidence type="ECO:0000256" key="4">
    <source>
        <dbReference type="SAM" id="MobiDB-lite"/>
    </source>
</evidence>
<organism evidence="5 6">
    <name type="scientific">Macrostomum lignano</name>
    <dbReference type="NCBI Taxonomy" id="282301"/>
    <lineage>
        <taxon>Eukaryota</taxon>
        <taxon>Metazoa</taxon>
        <taxon>Spiralia</taxon>
        <taxon>Lophotrochozoa</taxon>
        <taxon>Platyhelminthes</taxon>
        <taxon>Rhabditophora</taxon>
        <taxon>Macrostomorpha</taxon>
        <taxon>Macrostomida</taxon>
        <taxon>Macrostomidae</taxon>
        <taxon>Macrostomum</taxon>
    </lineage>
</organism>
<dbReference type="GO" id="GO:0097038">
    <property type="term" value="C:perinuclear endoplasmic reticulum"/>
    <property type="evidence" value="ECO:0007669"/>
    <property type="project" value="TreeGrafter"/>
</dbReference>
<dbReference type="GO" id="GO:0032934">
    <property type="term" value="F:sterol binding"/>
    <property type="evidence" value="ECO:0007669"/>
    <property type="project" value="TreeGrafter"/>
</dbReference>
<evidence type="ECO:0000256" key="3">
    <source>
        <dbReference type="RuleBase" id="RU003845"/>
    </source>
</evidence>
<evidence type="ECO:0000256" key="1">
    <source>
        <dbReference type="ARBA" id="ARBA00023121"/>
    </source>
</evidence>
<dbReference type="PANTHER" id="PTHR10972">
    <property type="entry name" value="OXYSTEROL-BINDING PROTEIN-RELATED"/>
    <property type="match status" value="1"/>
</dbReference>
<keyword evidence="1" id="KW-0446">Lipid-binding</keyword>
<dbReference type="InterPro" id="IPR000648">
    <property type="entry name" value="Oxysterol-bd"/>
</dbReference>
<dbReference type="SUPFAM" id="SSF144000">
    <property type="entry name" value="Oxysterol-binding protein-like"/>
    <property type="match status" value="1"/>
</dbReference>
<dbReference type="Proteomes" id="UP000095280">
    <property type="component" value="Unplaced"/>
</dbReference>